<dbReference type="InterPro" id="IPR035979">
    <property type="entry name" value="RBD_domain_sf"/>
</dbReference>
<keyword evidence="6" id="KW-1185">Reference proteome</keyword>
<evidence type="ECO:0000259" key="4">
    <source>
        <dbReference type="PROSITE" id="PS50102"/>
    </source>
</evidence>
<dbReference type="AlphaFoldDB" id="A0AAV1E2J8"/>
<dbReference type="InterPro" id="IPR000504">
    <property type="entry name" value="RRM_dom"/>
</dbReference>
<dbReference type="SUPFAM" id="SSF54928">
    <property type="entry name" value="RNA-binding domain, RBD"/>
    <property type="match status" value="2"/>
</dbReference>
<feature type="domain" description="RRM" evidence="4">
    <location>
        <begin position="205"/>
        <end position="294"/>
    </location>
</feature>
<evidence type="ECO:0000256" key="3">
    <source>
        <dbReference type="SAM" id="MobiDB-lite"/>
    </source>
</evidence>
<dbReference type="InterPro" id="IPR050886">
    <property type="entry name" value="RNA-binding_reg"/>
</dbReference>
<gene>
    <name evidence="5" type="ORF">OLC1_LOCUS20222</name>
</gene>
<keyword evidence="1 2" id="KW-0694">RNA-binding</keyword>
<dbReference type="SMART" id="SM00360">
    <property type="entry name" value="RRM"/>
    <property type="match status" value="2"/>
</dbReference>
<dbReference type="Proteomes" id="UP001161247">
    <property type="component" value="Chromosome 7"/>
</dbReference>
<evidence type="ECO:0000256" key="1">
    <source>
        <dbReference type="ARBA" id="ARBA00022884"/>
    </source>
</evidence>
<feature type="region of interest" description="Disordered" evidence="3">
    <location>
        <begin position="1"/>
        <end position="61"/>
    </location>
</feature>
<organism evidence="5 6">
    <name type="scientific">Oldenlandia corymbosa var. corymbosa</name>
    <dbReference type="NCBI Taxonomy" id="529605"/>
    <lineage>
        <taxon>Eukaryota</taxon>
        <taxon>Viridiplantae</taxon>
        <taxon>Streptophyta</taxon>
        <taxon>Embryophyta</taxon>
        <taxon>Tracheophyta</taxon>
        <taxon>Spermatophyta</taxon>
        <taxon>Magnoliopsida</taxon>
        <taxon>eudicotyledons</taxon>
        <taxon>Gunneridae</taxon>
        <taxon>Pentapetalae</taxon>
        <taxon>asterids</taxon>
        <taxon>lamiids</taxon>
        <taxon>Gentianales</taxon>
        <taxon>Rubiaceae</taxon>
        <taxon>Rubioideae</taxon>
        <taxon>Spermacoceae</taxon>
        <taxon>Hedyotis-Oldenlandia complex</taxon>
        <taxon>Oldenlandia</taxon>
    </lineage>
</organism>
<dbReference type="PROSITE" id="PS50102">
    <property type="entry name" value="RRM"/>
    <property type="match status" value="2"/>
</dbReference>
<name>A0AAV1E2J8_OLDCO</name>
<dbReference type="GO" id="GO:0003723">
    <property type="term" value="F:RNA binding"/>
    <property type="evidence" value="ECO:0007669"/>
    <property type="project" value="UniProtKB-UniRule"/>
</dbReference>
<dbReference type="Pfam" id="PF00076">
    <property type="entry name" value="RRM_1"/>
    <property type="match status" value="2"/>
</dbReference>
<accession>A0AAV1E2J8</accession>
<sequence length="408" mass="43487">MTKKRAQIVSSDDDEEEEEEEEEEVEEETSDEAEQSEQSESESEGEDSSSEEHENSGEASKKEALKKLLEPFGKEQIIDILKDAAAKNPSIRSRILRKAESDPTHRKIFVHGLGWDTTEEQLLQVFKPFGEIEEHKLITDKVTGKAKGYAFVLFKTLSAAQKALKVPQKVIGNRTTSCQLASLGPAGNNVAGSGSGSGDVDAGQRKIFVKNVAPTVNVDRLRAFFGNFGEIENGPLGLDPVTNKPRGYAIFTYKSVDGLKKALEEPVKVFEGCQLNCKKFVESHQNANVNKVTSNNTNAGNVNYGQGLNMGDGFGSAMTAGGMLMQQNPGFGLVANPMWAAAALNPAGFGAAMPGVGANYGTQAALLQGYGVSMEQSPVGGGAGGSGSARNQTALGFPGMNFPSYYSN</sequence>
<evidence type="ECO:0000256" key="2">
    <source>
        <dbReference type="PROSITE-ProRule" id="PRU00176"/>
    </source>
</evidence>
<dbReference type="EMBL" id="OX459124">
    <property type="protein sequence ID" value="CAI9113163.1"/>
    <property type="molecule type" value="Genomic_DNA"/>
</dbReference>
<feature type="domain" description="RRM" evidence="4">
    <location>
        <begin position="106"/>
        <end position="183"/>
    </location>
</feature>
<feature type="compositionally biased region" description="Basic and acidic residues" evidence="3">
    <location>
        <begin position="50"/>
        <end position="61"/>
    </location>
</feature>
<reference evidence="5" key="1">
    <citation type="submission" date="2023-03" db="EMBL/GenBank/DDBJ databases">
        <authorList>
            <person name="Julca I."/>
        </authorList>
    </citation>
    <scope>NUCLEOTIDE SEQUENCE</scope>
</reference>
<proteinExistence type="predicted"/>
<evidence type="ECO:0000313" key="5">
    <source>
        <dbReference type="EMBL" id="CAI9113163.1"/>
    </source>
</evidence>
<dbReference type="GO" id="GO:0005634">
    <property type="term" value="C:nucleus"/>
    <property type="evidence" value="ECO:0007669"/>
    <property type="project" value="TreeGrafter"/>
</dbReference>
<dbReference type="PANTHER" id="PTHR48024:SF9">
    <property type="entry name" value="UBP1-ASSOCIATED PROTEINS 1A-RELATED"/>
    <property type="match status" value="1"/>
</dbReference>
<dbReference type="Gene3D" id="3.30.70.330">
    <property type="match status" value="2"/>
</dbReference>
<evidence type="ECO:0000313" key="6">
    <source>
        <dbReference type="Proteomes" id="UP001161247"/>
    </source>
</evidence>
<dbReference type="PANTHER" id="PTHR48024">
    <property type="entry name" value="GEO13361P1-RELATED"/>
    <property type="match status" value="1"/>
</dbReference>
<protein>
    <submittedName>
        <fullName evidence="5">OLC1v1013714C1</fullName>
    </submittedName>
</protein>
<feature type="compositionally biased region" description="Acidic residues" evidence="3">
    <location>
        <begin position="11"/>
        <end position="49"/>
    </location>
</feature>
<dbReference type="InterPro" id="IPR012677">
    <property type="entry name" value="Nucleotide-bd_a/b_plait_sf"/>
</dbReference>